<dbReference type="AlphaFoldDB" id="A0A562SZ38"/>
<name>A0A562SZ38_CHIJA</name>
<comment type="caution">
    <text evidence="1">The sequence shown here is derived from an EMBL/GenBank/DDBJ whole genome shotgun (WGS) entry which is preliminary data.</text>
</comment>
<reference evidence="1 2" key="1">
    <citation type="journal article" date="2013" name="Stand. Genomic Sci.">
        <title>Genomic Encyclopedia of Type Strains, Phase I: The one thousand microbial genomes (KMG-I) project.</title>
        <authorList>
            <person name="Kyrpides N.C."/>
            <person name="Woyke T."/>
            <person name="Eisen J.A."/>
            <person name="Garrity G."/>
            <person name="Lilburn T.G."/>
            <person name="Beck B.J."/>
            <person name="Whitman W.B."/>
            <person name="Hugenholtz P."/>
            <person name="Klenk H.P."/>
        </authorList>
    </citation>
    <scope>NUCLEOTIDE SEQUENCE [LARGE SCALE GENOMIC DNA]</scope>
    <source>
        <strain evidence="1 2">DSM 13484</strain>
    </source>
</reference>
<proteinExistence type="predicted"/>
<protein>
    <submittedName>
        <fullName evidence="1">Uncharacterized protein</fullName>
    </submittedName>
</protein>
<evidence type="ECO:0000313" key="2">
    <source>
        <dbReference type="Proteomes" id="UP000316778"/>
    </source>
</evidence>
<dbReference type="RefSeq" id="WP_145716460.1">
    <property type="nucleotide sequence ID" value="NZ_BAAAFY010000005.1"/>
</dbReference>
<accession>A0A562SZ38</accession>
<keyword evidence="2" id="KW-1185">Reference proteome</keyword>
<dbReference type="EMBL" id="VLLG01000004">
    <property type="protein sequence ID" value="TWI86551.1"/>
    <property type="molecule type" value="Genomic_DNA"/>
</dbReference>
<dbReference type="Proteomes" id="UP000316778">
    <property type="component" value="Unassembled WGS sequence"/>
</dbReference>
<evidence type="ECO:0000313" key="1">
    <source>
        <dbReference type="EMBL" id="TWI86551.1"/>
    </source>
</evidence>
<gene>
    <name evidence="1" type="ORF">LX66_3810</name>
</gene>
<organism evidence="1 2">
    <name type="scientific">Chitinophaga japonensis</name>
    <name type="common">Flexibacter japonensis</name>
    <dbReference type="NCBI Taxonomy" id="104662"/>
    <lineage>
        <taxon>Bacteria</taxon>
        <taxon>Pseudomonadati</taxon>
        <taxon>Bacteroidota</taxon>
        <taxon>Chitinophagia</taxon>
        <taxon>Chitinophagales</taxon>
        <taxon>Chitinophagaceae</taxon>
        <taxon>Chitinophaga</taxon>
    </lineage>
</organism>
<sequence>MLQNEPLAIALFTCLLLSGASLFVVFRCLACYPGKRKVRKPRRRMLLKRMSAPRLTLTVKDTRSSKRSAADAHLKAALQHTIEEAFSSN</sequence>